<keyword evidence="13" id="KW-0812">Transmembrane</keyword>
<accession>A0A7V9Z5X9</accession>
<evidence type="ECO:0000256" key="5">
    <source>
        <dbReference type="ARBA" id="ARBA00022553"/>
    </source>
</evidence>
<dbReference type="SUPFAM" id="SSF158472">
    <property type="entry name" value="HAMP domain-like"/>
    <property type="match status" value="1"/>
</dbReference>
<comment type="caution">
    <text evidence="16">The sequence shown here is derived from an EMBL/GenBank/DDBJ whole genome shotgun (WGS) entry which is preliminary data.</text>
</comment>
<dbReference type="Pfam" id="PF02518">
    <property type="entry name" value="HATPase_c"/>
    <property type="match status" value="1"/>
</dbReference>
<evidence type="ECO:0000256" key="4">
    <source>
        <dbReference type="ARBA" id="ARBA00022475"/>
    </source>
</evidence>
<keyword evidence="11 13" id="KW-0472">Membrane</keyword>
<evidence type="ECO:0000256" key="12">
    <source>
        <dbReference type="SAM" id="Coils"/>
    </source>
</evidence>
<evidence type="ECO:0000256" key="7">
    <source>
        <dbReference type="ARBA" id="ARBA00022741"/>
    </source>
</evidence>
<dbReference type="InterPro" id="IPR050640">
    <property type="entry name" value="Bact_2-comp_sensor_kinase"/>
</dbReference>
<keyword evidence="5" id="KW-0597">Phosphoprotein</keyword>
<reference evidence="16 17" key="1">
    <citation type="submission" date="2020-07" db="EMBL/GenBank/DDBJ databases">
        <title>Genomic Encyclopedia of Type Strains, Phase IV (KMG-IV): sequencing the most valuable type-strain genomes for metagenomic binning, comparative biology and taxonomic classification.</title>
        <authorList>
            <person name="Goeker M."/>
        </authorList>
    </citation>
    <scope>NUCLEOTIDE SEQUENCE [LARGE SCALE GENOMIC DNA]</scope>
    <source>
        <strain evidence="16 17">DSM 15730</strain>
    </source>
</reference>
<dbReference type="InterPro" id="IPR004358">
    <property type="entry name" value="Sig_transdc_His_kin-like_C"/>
</dbReference>
<feature type="domain" description="Histidine kinase" evidence="14">
    <location>
        <begin position="366"/>
        <end position="480"/>
    </location>
</feature>
<dbReference type="PROSITE" id="PS50109">
    <property type="entry name" value="HIS_KIN"/>
    <property type="match status" value="1"/>
</dbReference>
<dbReference type="SUPFAM" id="SSF55874">
    <property type="entry name" value="ATPase domain of HSP90 chaperone/DNA topoisomerase II/histidine kinase"/>
    <property type="match status" value="1"/>
</dbReference>
<dbReference type="Gene3D" id="3.30.565.10">
    <property type="entry name" value="Histidine kinase-like ATPase, C-terminal domain"/>
    <property type="match status" value="1"/>
</dbReference>
<evidence type="ECO:0000256" key="1">
    <source>
        <dbReference type="ARBA" id="ARBA00000085"/>
    </source>
</evidence>
<evidence type="ECO:0000256" key="3">
    <source>
        <dbReference type="ARBA" id="ARBA00012438"/>
    </source>
</evidence>
<keyword evidence="12" id="KW-0175">Coiled coil</keyword>
<dbReference type="SMART" id="SM00304">
    <property type="entry name" value="HAMP"/>
    <property type="match status" value="1"/>
</dbReference>
<evidence type="ECO:0000256" key="13">
    <source>
        <dbReference type="SAM" id="Phobius"/>
    </source>
</evidence>
<keyword evidence="13" id="KW-1133">Transmembrane helix</keyword>
<evidence type="ECO:0000256" key="10">
    <source>
        <dbReference type="ARBA" id="ARBA00023012"/>
    </source>
</evidence>
<keyword evidence="6" id="KW-0808">Transferase</keyword>
<keyword evidence="7" id="KW-0547">Nucleotide-binding</keyword>
<dbReference type="PANTHER" id="PTHR34220">
    <property type="entry name" value="SENSOR HISTIDINE KINASE YPDA"/>
    <property type="match status" value="1"/>
</dbReference>
<sequence length="492" mass="57037">MIKIRTKLFIYFMIFILLLNGVTFFLYESSEDIVNEYDYSLRRLLLLNEVSQHTNEAVEQLNAYLAEKDARYLREYEQQSRWLQQNRAQVEEFISNQRNSLLVENYEHMMESFLEEGALTVYHFQAGNIGLYSIHLHEAMKIASFIQETTLSLVNEELTAYQRFYNEVEERNRYFRYMGMSLFVTTLMLGALLALWFSGGITKPIERLSRAAREIASGKLDGDDVAMTTNDELKLLTETFNEMRRNIRNLVAEIKQKSELDRLVKELELKSLQSQINPHFLFNTLNTVAKMAYLEEANQTSRLIEAVAFILRYNLGDLQRTVTLADEVHIAREYFFIQQTRFFDRIKFFTEVDEACLDLPIPPLTLQPLIENAFIHGIESYEEGALLMLKVLKKGNRVIIEVSDNGVGMNEETKEKLLSFAKGEGESLFQSEKGHGHSTGIGVRNVIRRLQLFYGIRNVVEIESSVGMGTTIRLLLPMTKEEVRNVENRGCR</sequence>
<dbReference type="InterPro" id="IPR036890">
    <property type="entry name" value="HATPase_C_sf"/>
</dbReference>
<comment type="catalytic activity">
    <reaction evidence="1">
        <text>ATP + protein L-histidine = ADP + protein N-phospho-L-histidine.</text>
        <dbReference type="EC" id="2.7.13.3"/>
    </reaction>
</comment>
<feature type="transmembrane region" description="Helical" evidence="13">
    <location>
        <begin position="174"/>
        <end position="197"/>
    </location>
</feature>
<dbReference type="Pfam" id="PF00672">
    <property type="entry name" value="HAMP"/>
    <property type="match status" value="1"/>
</dbReference>
<keyword evidence="4" id="KW-1003">Cell membrane</keyword>
<dbReference type="Proteomes" id="UP000523087">
    <property type="component" value="Unassembled WGS sequence"/>
</dbReference>
<evidence type="ECO:0000256" key="8">
    <source>
        <dbReference type="ARBA" id="ARBA00022777"/>
    </source>
</evidence>
<dbReference type="EC" id="2.7.13.3" evidence="3"/>
<proteinExistence type="predicted"/>
<feature type="coiled-coil region" evidence="12">
    <location>
        <begin position="233"/>
        <end position="270"/>
    </location>
</feature>
<dbReference type="Pfam" id="PF06580">
    <property type="entry name" value="His_kinase"/>
    <property type="match status" value="1"/>
</dbReference>
<dbReference type="GO" id="GO:0005886">
    <property type="term" value="C:plasma membrane"/>
    <property type="evidence" value="ECO:0007669"/>
    <property type="project" value="UniProtKB-SubCell"/>
</dbReference>
<dbReference type="PANTHER" id="PTHR34220:SF7">
    <property type="entry name" value="SENSOR HISTIDINE KINASE YPDA"/>
    <property type="match status" value="1"/>
</dbReference>
<dbReference type="AlphaFoldDB" id="A0A7V9Z5X9"/>
<dbReference type="SMART" id="SM00387">
    <property type="entry name" value="HATPase_c"/>
    <property type="match status" value="1"/>
</dbReference>
<keyword evidence="8 16" id="KW-0418">Kinase</keyword>
<keyword evidence="9" id="KW-0067">ATP-binding</keyword>
<name>A0A7V9Z5X9_9BACL</name>
<evidence type="ECO:0000256" key="2">
    <source>
        <dbReference type="ARBA" id="ARBA00004651"/>
    </source>
</evidence>
<dbReference type="InterPro" id="IPR010559">
    <property type="entry name" value="Sig_transdc_His_kin_internal"/>
</dbReference>
<keyword evidence="10" id="KW-0902">Two-component regulatory system</keyword>
<evidence type="ECO:0000313" key="16">
    <source>
        <dbReference type="EMBL" id="MBA2874528.1"/>
    </source>
</evidence>
<keyword evidence="17" id="KW-1185">Reference proteome</keyword>
<evidence type="ECO:0000259" key="15">
    <source>
        <dbReference type="PROSITE" id="PS50885"/>
    </source>
</evidence>
<protein>
    <recommendedName>
        <fullName evidence="3">histidine kinase</fullName>
        <ecNumber evidence="3">2.7.13.3</ecNumber>
    </recommendedName>
</protein>
<evidence type="ECO:0000259" key="14">
    <source>
        <dbReference type="PROSITE" id="PS50109"/>
    </source>
</evidence>
<gene>
    <name evidence="16" type="ORF">HNR31_001298</name>
</gene>
<feature type="domain" description="HAMP" evidence="15">
    <location>
        <begin position="199"/>
        <end position="252"/>
    </location>
</feature>
<evidence type="ECO:0000256" key="6">
    <source>
        <dbReference type="ARBA" id="ARBA00022679"/>
    </source>
</evidence>
<organism evidence="16 17">
    <name type="scientific">Thermaerobacillus caldiproteolyticus</name>
    <dbReference type="NCBI Taxonomy" id="247480"/>
    <lineage>
        <taxon>Bacteria</taxon>
        <taxon>Bacillati</taxon>
        <taxon>Bacillota</taxon>
        <taxon>Bacilli</taxon>
        <taxon>Bacillales</taxon>
        <taxon>Anoxybacillaceae</taxon>
        <taxon>Thermaerobacillus</taxon>
    </lineage>
</organism>
<dbReference type="CDD" id="cd06225">
    <property type="entry name" value="HAMP"/>
    <property type="match status" value="1"/>
</dbReference>
<dbReference type="InterPro" id="IPR005467">
    <property type="entry name" value="His_kinase_dom"/>
</dbReference>
<dbReference type="InterPro" id="IPR003594">
    <property type="entry name" value="HATPase_dom"/>
</dbReference>
<evidence type="ECO:0000313" key="17">
    <source>
        <dbReference type="Proteomes" id="UP000523087"/>
    </source>
</evidence>
<dbReference type="GO" id="GO:0000155">
    <property type="term" value="F:phosphorelay sensor kinase activity"/>
    <property type="evidence" value="ECO:0007669"/>
    <property type="project" value="InterPro"/>
</dbReference>
<dbReference type="PRINTS" id="PR00344">
    <property type="entry name" value="BCTRLSENSOR"/>
</dbReference>
<dbReference type="Gene3D" id="6.10.340.10">
    <property type="match status" value="1"/>
</dbReference>
<dbReference type="InterPro" id="IPR003660">
    <property type="entry name" value="HAMP_dom"/>
</dbReference>
<dbReference type="GO" id="GO:0005524">
    <property type="term" value="F:ATP binding"/>
    <property type="evidence" value="ECO:0007669"/>
    <property type="project" value="UniProtKB-KW"/>
</dbReference>
<evidence type="ECO:0000256" key="9">
    <source>
        <dbReference type="ARBA" id="ARBA00022840"/>
    </source>
</evidence>
<feature type="transmembrane region" description="Helical" evidence="13">
    <location>
        <begin position="9"/>
        <end position="27"/>
    </location>
</feature>
<comment type="subcellular location">
    <subcellularLocation>
        <location evidence="2">Cell membrane</location>
        <topology evidence="2">Multi-pass membrane protein</topology>
    </subcellularLocation>
</comment>
<dbReference type="EMBL" id="JACDUT010000003">
    <property type="protein sequence ID" value="MBA2874528.1"/>
    <property type="molecule type" value="Genomic_DNA"/>
</dbReference>
<dbReference type="PROSITE" id="PS50885">
    <property type="entry name" value="HAMP"/>
    <property type="match status" value="1"/>
</dbReference>
<evidence type="ECO:0000256" key="11">
    <source>
        <dbReference type="ARBA" id="ARBA00023136"/>
    </source>
</evidence>